<organism evidence="2 3">
    <name type="scientific">Terrabacter carboxydivorans</name>
    <dbReference type="NCBI Taxonomy" id="619730"/>
    <lineage>
        <taxon>Bacteria</taxon>
        <taxon>Bacillati</taxon>
        <taxon>Actinomycetota</taxon>
        <taxon>Actinomycetes</taxon>
        <taxon>Micrococcales</taxon>
        <taxon>Intrasporangiaceae</taxon>
        <taxon>Terrabacter</taxon>
    </lineage>
</organism>
<evidence type="ECO:0000259" key="1">
    <source>
        <dbReference type="PROSITE" id="PS51186"/>
    </source>
</evidence>
<dbReference type="PANTHER" id="PTHR43441:SF10">
    <property type="entry name" value="ACETYLTRANSFERASE"/>
    <property type="match status" value="1"/>
</dbReference>
<proteinExistence type="predicted"/>
<name>A0ABP5ZH10_9MICO</name>
<evidence type="ECO:0000313" key="2">
    <source>
        <dbReference type="EMBL" id="GAA2498700.1"/>
    </source>
</evidence>
<evidence type="ECO:0000313" key="3">
    <source>
        <dbReference type="Proteomes" id="UP001500730"/>
    </source>
</evidence>
<protein>
    <submittedName>
        <fullName evidence="2">GNAT family N-acetyltransferase</fullName>
    </submittedName>
</protein>
<sequence length="184" mass="19845">MTDTPLPYPDPALGDGQVGLRRWRESDVECIRLAGTDPRITAATTVPVEGTPEEAIAFIRRQWSRADEREGVSLAVVDVDDDRAVGLVWVALRPQQHVGGLGYWVVPPARGRGVATAAVRLVVPWALEALHLQRLEAWVEPDNLASQRTLLSAGFALEGRLRSILTLGGRPSDALVFSVVGPGA</sequence>
<dbReference type="EMBL" id="BAAARE010000025">
    <property type="protein sequence ID" value="GAA2498700.1"/>
    <property type="molecule type" value="Genomic_DNA"/>
</dbReference>
<comment type="caution">
    <text evidence="2">The sequence shown here is derived from an EMBL/GenBank/DDBJ whole genome shotgun (WGS) entry which is preliminary data.</text>
</comment>
<keyword evidence="3" id="KW-1185">Reference proteome</keyword>
<gene>
    <name evidence="2" type="ORF">GCM10009858_41300</name>
</gene>
<dbReference type="InterPro" id="IPR000182">
    <property type="entry name" value="GNAT_dom"/>
</dbReference>
<dbReference type="PROSITE" id="PS51186">
    <property type="entry name" value="GNAT"/>
    <property type="match status" value="1"/>
</dbReference>
<accession>A0ABP5ZH10</accession>
<feature type="domain" description="N-acetyltransferase" evidence="1">
    <location>
        <begin position="38"/>
        <end position="182"/>
    </location>
</feature>
<dbReference type="RefSeq" id="WP_344256984.1">
    <property type="nucleotide sequence ID" value="NZ_BAAARE010000025.1"/>
</dbReference>
<dbReference type="InterPro" id="IPR051908">
    <property type="entry name" value="Ribosomal_N-acetyltransferase"/>
</dbReference>
<dbReference type="PANTHER" id="PTHR43441">
    <property type="entry name" value="RIBOSOMAL-PROTEIN-SERINE ACETYLTRANSFERASE"/>
    <property type="match status" value="1"/>
</dbReference>
<dbReference type="Pfam" id="PF13302">
    <property type="entry name" value="Acetyltransf_3"/>
    <property type="match status" value="1"/>
</dbReference>
<dbReference type="SUPFAM" id="SSF55729">
    <property type="entry name" value="Acyl-CoA N-acyltransferases (Nat)"/>
    <property type="match status" value="1"/>
</dbReference>
<dbReference type="InterPro" id="IPR016181">
    <property type="entry name" value="Acyl_CoA_acyltransferase"/>
</dbReference>
<reference evidence="3" key="1">
    <citation type="journal article" date="2019" name="Int. J. Syst. Evol. Microbiol.">
        <title>The Global Catalogue of Microorganisms (GCM) 10K type strain sequencing project: providing services to taxonomists for standard genome sequencing and annotation.</title>
        <authorList>
            <consortium name="The Broad Institute Genomics Platform"/>
            <consortium name="The Broad Institute Genome Sequencing Center for Infectious Disease"/>
            <person name="Wu L."/>
            <person name="Ma J."/>
        </authorList>
    </citation>
    <scope>NUCLEOTIDE SEQUENCE [LARGE SCALE GENOMIC DNA]</scope>
    <source>
        <strain evidence="3">JCM 16259</strain>
    </source>
</reference>
<dbReference type="Gene3D" id="3.40.630.30">
    <property type="match status" value="1"/>
</dbReference>
<dbReference type="Proteomes" id="UP001500730">
    <property type="component" value="Unassembled WGS sequence"/>
</dbReference>